<sequence>MEEILVTVRERPFSPEDRKYQLPADLGQLHLYLIFENPCKGSCEAALSGGREVQPREDLRQLLLYPIHSTKFEFGRVLGEESCGRDFPSLSVSLQWRESISGNSIFIPNRSTMFELIRLWGEEVYRIRTGIVAAALRG</sequence>
<dbReference type="EMBL" id="GGEC01001649">
    <property type="protein sequence ID" value="MBW82132.1"/>
    <property type="molecule type" value="Transcribed_RNA"/>
</dbReference>
<protein>
    <submittedName>
        <fullName evidence="1">Centromere-associated protein E</fullName>
    </submittedName>
</protein>
<accession>A0A2P2ILL8</accession>
<organism evidence="1">
    <name type="scientific">Rhizophora mucronata</name>
    <name type="common">Asiatic mangrove</name>
    <dbReference type="NCBI Taxonomy" id="61149"/>
    <lineage>
        <taxon>Eukaryota</taxon>
        <taxon>Viridiplantae</taxon>
        <taxon>Streptophyta</taxon>
        <taxon>Embryophyta</taxon>
        <taxon>Tracheophyta</taxon>
        <taxon>Spermatophyta</taxon>
        <taxon>Magnoliopsida</taxon>
        <taxon>eudicotyledons</taxon>
        <taxon>Gunneridae</taxon>
        <taxon>Pentapetalae</taxon>
        <taxon>rosids</taxon>
        <taxon>fabids</taxon>
        <taxon>Malpighiales</taxon>
        <taxon>Rhizophoraceae</taxon>
        <taxon>Rhizophora</taxon>
    </lineage>
</organism>
<evidence type="ECO:0000313" key="1">
    <source>
        <dbReference type="EMBL" id="MBW82132.1"/>
    </source>
</evidence>
<proteinExistence type="predicted"/>
<dbReference type="AlphaFoldDB" id="A0A2P2ILL8"/>
<name>A0A2P2ILL8_RHIMU</name>
<reference evidence="1" key="1">
    <citation type="submission" date="2018-02" db="EMBL/GenBank/DDBJ databases">
        <title>Rhizophora mucronata_Transcriptome.</title>
        <authorList>
            <person name="Meera S.P."/>
            <person name="Sreeshan A."/>
            <person name="Augustine A."/>
        </authorList>
    </citation>
    <scope>NUCLEOTIDE SEQUENCE</scope>
    <source>
        <tissue evidence="1">Leaf</tissue>
    </source>
</reference>